<keyword evidence="3" id="KW-1185">Reference proteome</keyword>
<keyword evidence="1" id="KW-1133">Transmembrane helix</keyword>
<evidence type="ECO:0000313" key="2">
    <source>
        <dbReference type="EMBL" id="MBC3864186.1"/>
    </source>
</evidence>
<dbReference type="EMBL" id="JACOFV010000024">
    <property type="protein sequence ID" value="MBC3864186.1"/>
    <property type="molecule type" value="Genomic_DNA"/>
</dbReference>
<dbReference type="SUPFAM" id="SSF53756">
    <property type="entry name" value="UDP-Glycosyltransferase/glycogen phosphorylase"/>
    <property type="match status" value="1"/>
</dbReference>
<organism evidence="2 3">
    <name type="scientific">Undibacterium jejuense</name>
    <dbReference type="NCBI Taxonomy" id="1344949"/>
    <lineage>
        <taxon>Bacteria</taxon>
        <taxon>Pseudomonadati</taxon>
        <taxon>Pseudomonadota</taxon>
        <taxon>Betaproteobacteria</taxon>
        <taxon>Burkholderiales</taxon>
        <taxon>Oxalobacteraceae</taxon>
        <taxon>Undibacterium</taxon>
    </lineage>
</organism>
<dbReference type="RefSeq" id="WP_186914129.1">
    <property type="nucleotide sequence ID" value="NZ_JACOFV010000024.1"/>
</dbReference>
<reference evidence="2" key="1">
    <citation type="submission" date="2020-08" db="EMBL/GenBank/DDBJ databases">
        <title>Novel species isolated from subtropical streams in China.</title>
        <authorList>
            <person name="Lu H."/>
        </authorList>
    </citation>
    <scope>NUCLEOTIDE SEQUENCE</scope>
    <source>
        <strain evidence="2">KACC 12607</strain>
    </source>
</reference>
<dbReference type="AlphaFoldDB" id="A0A923HR50"/>
<accession>A0A923HR50</accession>
<gene>
    <name evidence="2" type="ORF">H8K32_18950</name>
</gene>
<feature type="transmembrane region" description="Helical" evidence="1">
    <location>
        <begin position="80"/>
        <end position="98"/>
    </location>
</feature>
<evidence type="ECO:0000313" key="3">
    <source>
        <dbReference type="Proteomes" id="UP000634011"/>
    </source>
</evidence>
<dbReference type="Gene3D" id="3.40.50.2000">
    <property type="entry name" value="Glycogen Phosphorylase B"/>
    <property type="match status" value="2"/>
</dbReference>
<keyword evidence="1" id="KW-0472">Membrane</keyword>
<keyword evidence="1" id="KW-0812">Transmembrane</keyword>
<protein>
    <submittedName>
        <fullName evidence="2">Glycosyltransferase family 4 protein</fullName>
    </submittedName>
</protein>
<sequence>MNSLVIVGRYPFPGRRLEGMVQRIANIDGRLQDIPRTYLDLYGFKHLKSSRENIANVEVYTASFLHMFDIFLILRSARTVYVHSIYFYALILFPLLLVGKKTKVILDIHGTVPEELQHSGKTVLSKIMKIVERVAFSRIKLAVCVTRRMCRLYSERYPISDAKFLYLPIFTSQVCCRANFDEVEELRLKLGVPISAKVYLYSGGLHTWQNIDLMLKVSKSLYSSGDNWFLFLTGETEELNRKIGQVFGEAASRIIVTHVKPEDLRNYYELADYGFILREDHILNKVANPTKMIEYLYFGMRPIVLSSDIGDFSELGYEYVDVNTVNFLAENNEKSEINRNISLRLFADVETVNLPEHIQCQ</sequence>
<proteinExistence type="predicted"/>
<name>A0A923HR50_9BURK</name>
<comment type="caution">
    <text evidence="2">The sequence shown here is derived from an EMBL/GenBank/DDBJ whole genome shotgun (WGS) entry which is preliminary data.</text>
</comment>
<evidence type="ECO:0000256" key="1">
    <source>
        <dbReference type="SAM" id="Phobius"/>
    </source>
</evidence>
<dbReference type="Proteomes" id="UP000634011">
    <property type="component" value="Unassembled WGS sequence"/>
</dbReference>